<gene>
    <name evidence="2" type="ORF">PAA8504_03252</name>
</gene>
<accession>A0A2R8BZ04</accession>
<feature type="domain" description="SnoaL-like" evidence="1">
    <location>
        <begin position="5"/>
        <end position="120"/>
    </location>
</feature>
<evidence type="ECO:0000259" key="1">
    <source>
        <dbReference type="Pfam" id="PF13577"/>
    </source>
</evidence>
<dbReference type="CDD" id="cd00531">
    <property type="entry name" value="NTF2_like"/>
    <property type="match status" value="1"/>
</dbReference>
<dbReference type="OrthoDB" id="1492465at2"/>
<sequence>MDTEKLAILERIGAYGDAVNRRDKASWIACWDEDAVWSIRDHEIRGTADILSAWETAMDGYAAVHFFSHIGRIDMSGDTASAQVYTIEYLTTTAGESRTQLGEYDDTFRQRDGIWRFSHRAFRVRETR</sequence>
<keyword evidence="3" id="KW-1185">Reference proteome</keyword>
<dbReference type="Pfam" id="PF13577">
    <property type="entry name" value="SnoaL_4"/>
    <property type="match status" value="1"/>
</dbReference>
<evidence type="ECO:0000313" key="2">
    <source>
        <dbReference type="EMBL" id="SPJ25401.1"/>
    </source>
</evidence>
<organism evidence="2 3">
    <name type="scientific">Palleronia abyssalis</name>
    <dbReference type="NCBI Taxonomy" id="1501240"/>
    <lineage>
        <taxon>Bacteria</taxon>
        <taxon>Pseudomonadati</taxon>
        <taxon>Pseudomonadota</taxon>
        <taxon>Alphaproteobacteria</taxon>
        <taxon>Rhodobacterales</taxon>
        <taxon>Roseobacteraceae</taxon>
        <taxon>Palleronia</taxon>
    </lineage>
</organism>
<protein>
    <recommendedName>
        <fullName evidence="1">SnoaL-like domain-containing protein</fullName>
    </recommendedName>
</protein>
<dbReference type="InterPro" id="IPR032710">
    <property type="entry name" value="NTF2-like_dom_sf"/>
</dbReference>
<dbReference type="Proteomes" id="UP000244912">
    <property type="component" value="Unassembled WGS sequence"/>
</dbReference>
<dbReference type="RefSeq" id="WP_108895210.1">
    <property type="nucleotide sequence ID" value="NZ_ONZF01000009.1"/>
</dbReference>
<dbReference type="SUPFAM" id="SSF54427">
    <property type="entry name" value="NTF2-like"/>
    <property type="match status" value="1"/>
</dbReference>
<dbReference type="AlphaFoldDB" id="A0A2R8BZ04"/>
<reference evidence="2 3" key="1">
    <citation type="submission" date="2018-03" db="EMBL/GenBank/DDBJ databases">
        <authorList>
            <person name="Keele B.F."/>
        </authorList>
    </citation>
    <scope>NUCLEOTIDE SEQUENCE [LARGE SCALE GENOMIC DNA]</scope>
    <source>
        <strain evidence="2 3">CECT 8504</strain>
    </source>
</reference>
<name>A0A2R8BZ04_9RHOB</name>
<dbReference type="InterPro" id="IPR037401">
    <property type="entry name" value="SnoaL-like"/>
</dbReference>
<dbReference type="EMBL" id="ONZF01000009">
    <property type="protein sequence ID" value="SPJ25401.1"/>
    <property type="molecule type" value="Genomic_DNA"/>
</dbReference>
<evidence type="ECO:0000313" key="3">
    <source>
        <dbReference type="Proteomes" id="UP000244912"/>
    </source>
</evidence>
<dbReference type="Gene3D" id="3.10.450.50">
    <property type="match status" value="1"/>
</dbReference>
<proteinExistence type="predicted"/>